<accession>A0A0N7J7M4</accession>
<dbReference type="SUPFAM" id="SSF82171">
    <property type="entry name" value="DPP6 N-terminal domain-like"/>
    <property type="match status" value="1"/>
</dbReference>
<dbReference type="PANTHER" id="PTHR42776">
    <property type="entry name" value="SERINE PEPTIDASE S9 FAMILY MEMBER"/>
    <property type="match status" value="1"/>
</dbReference>
<reference evidence="12 13" key="2">
    <citation type="journal article" date="2016" name="Genome Biol. Evol.">
        <title>Extensive mobilome-driven genome diversification in mouse gut-associated Bacteroides vulgatus mpk.</title>
        <authorList>
            <person name="Lange A."/>
            <person name="Beier S."/>
            <person name="Steimle A."/>
            <person name="Autenrieth I.B."/>
            <person name="Huson D.H."/>
            <person name="Frick J.S."/>
        </authorList>
    </citation>
    <scope>NUCLEOTIDE SEQUENCE [LARGE SCALE GENOMIC DNA]</scope>
    <source>
        <strain evidence="13">mpk</strain>
    </source>
</reference>
<gene>
    <name evidence="12" type="ORF">BvMPK_2997</name>
</gene>
<comment type="similarity">
    <text evidence="2">Belongs to the peptidase S9C family.</text>
</comment>
<dbReference type="GO" id="GO:0008239">
    <property type="term" value="F:dipeptidyl-peptidase activity"/>
    <property type="evidence" value="ECO:0007669"/>
    <property type="project" value="UniProtKB-ARBA"/>
</dbReference>
<evidence type="ECO:0000256" key="6">
    <source>
        <dbReference type="ARBA" id="ARBA00022729"/>
    </source>
</evidence>
<proteinExistence type="inferred from homology"/>
<keyword evidence="9" id="KW-0720">Serine protease</keyword>
<organism evidence="12 13">
    <name type="scientific">Phocaeicola vulgatus</name>
    <name type="common">Bacteroides vulgatus</name>
    <dbReference type="NCBI Taxonomy" id="821"/>
    <lineage>
        <taxon>Bacteria</taxon>
        <taxon>Pseudomonadati</taxon>
        <taxon>Bacteroidota</taxon>
        <taxon>Bacteroidia</taxon>
        <taxon>Bacteroidales</taxon>
        <taxon>Bacteroidaceae</taxon>
        <taxon>Phocaeicola</taxon>
    </lineage>
</organism>
<comment type="subunit">
    <text evidence="3">Homodimer.</text>
</comment>
<dbReference type="GO" id="GO:0004252">
    <property type="term" value="F:serine-type endopeptidase activity"/>
    <property type="evidence" value="ECO:0007669"/>
    <property type="project" value="TreeGrafter"/>
</dbReference>
<evidence type="ECO:0000256" key="3">
    <source>
        <dbReference type="ARBA" id="ARBA00011738"/>
    </source>
</evidence>
<dbReference type="FunFam" id="3.40.50.1820:FF:000028">
    <property type="entry name" value="S9 family peptidase"/>
    <property type="match status" value="1"/>
</dbReference>
<keyword evidence="8" id="KW-0378">Hydrolase</keyword>
<evidence type="ECO:0000313" key="12">
    <source>
        <dbReference type="EMBL" id="ALK85578.1"/>
    </source>
</evidence>
<dbReference type="GO" id="GO:0042277">
    <property type="term" value="F:peptide binding"/>
    <property type="evidence" value="ECO:0007669"/>
    <property type="project" value="UniProtKB-ARBA"/>
</dbReference>
<dbReference type="Gene3D" id="3.40.50.1820">
    <property type="entry name" value="alpha/beta hydrolase"/>
    <property type="match status" value="1"/>
</dbReference>
<dbReference type="InterPro" id="IPR001375">
    <property type="entry name" value="Peptidase_S9_cat"/>
</dbReference>
<dbReference type="InterPro" id="IPR011042">
    <property type="entry name" value="6-blade_b-propeller_TolB-like"/>
</dbReference>
<evidence type="ECO:0000256" key="4">
    <source>
        <dbReference type="ARBA" id="ARBA00022438"/>
    </source>
</evidence>
<dbReference type="Proteomes" id="UP000061587">
    <property type="component" value="Chromosome"/>
</dbReference>
<sequence length="756" mass="85752">MPVTSIFALLCKDTLPQTHKETKQICRNISHHRLLYVFLQSVNHQKQFLDMNKSSATIMAAALMLASSCTEVKQEGQGYEPIIGKQEITIKDGRLTPEALWAMGRIGSLSISPDGKKIAYTVAYYSVPENKSHHVIYVMDADGKNNTLLTQTAWNESEPQWIKGGTKIAFLCNESGGSQIWEMNPDGTERRIISDFKGNIEGFSFSPDGKKILFISQIKYGQRTVDLYPDLPKASGIIVNDLMYKHWDEWVESIPHPFIADFDGNMMGAATDIMEGEPFEAPMKPFGGIEQLAWSNDSKQIAYTSRKKQGLAYAVSTDSDIYLYNIEKGTTLNLCKPNGKDSNGTDEMKGYDTNPKFSPNGKYIAWQSMERDGYESDRNRLCIYNLDDGQKTFVTESFESGVDDYCWNNDSQSLYFVGVWHGTSMVYSANLNGDIKKLTDGMYDYGSVAMAGDKIITKRHSISAADEIYTLTPADGQVAQLSHENDHIFKQLNLGKVEERWTKTTDGKQMLSWVIYPVNFDANKKYPTLLFCEGGPQSPVSQFWSYRWNFQIMAANDYIIIAPNRRGLPGFGMEWLEQISGDYGGQCMKDYLSAIDDISKEPYVDTNRLGCVGASFGGFSVYWLAGHHDKRFKAFIAHDGIFNMEQQYLETEEMWFANWDMGGAYWDKNNVTAQRTFANSPHRFVDKWDTPILCIHGEKDYRILASQGMSAFNAAVLRGVPAELLLYPDENHWVLKPQNGVLWQRTFFSWLDKWLK</sequence>
<dbReference type="EMBL" id="CP013020">
    <property type="protein sequence ID" value="ALK85578.1"/>
    <property type="molecule type" value="Genomic_DNA"/>
</dbReference>
<dbReference type="InterPro" id="IPR011659">
    <property type="entry name" value="WD40"/>
</dbReference>
<evidence type="ECO:0000256" key="5">
    <source>
        <dbReference type="ARBA" id="ARBA00022670"/>
    </source>
</evidence>
<evidence type="ECO:0000256" key="7">
    <source>
        <dbReference type="ARBA" id="ARBA00022764"/>
    </source>
</evidence>
<dbReference type="PATRIC" id="fig|821.40.peg.3594"/>
<evidence type="ECO:0000256" key="8">
    <source>
        <dbReference type="ARBA" id="ARBA00022801"/>
    </source>
</evidence>
<reference evidence="13" key="1">
    <citation type="submission" date="2015-10" db="EMBL/GenBank/DDBJ databases">
        <title>Extensive mobilome-driven genome diversification in gut-associated Bacteroides vulgatus mpk.</title>
        <authorList>
            <person name="Beier S."/>
            <person name="Lange A."/>
            <person name="Huson D.H."/>
            <person name="Frick J.-S."/>
            <person name="Autenrieth I.B."/>
        </authorList>
    </citation>
    <scope>NUCLEOTIDE SEQUENCE [LARGE SCALE GENOMIC DNA]</scope>
    <source>
        <strain evidence="13">mpk</strain>
    </source>
</reference>
<dbReference type="GO" id="GO:0004177">
    <property type="term" value="F:aminopeptidase activity"/>
    <property type="evidence" value="ECO:0007669"/>
    <property type="project" value="UniProtKB-KW"/>
</dbReference>
<dbReference type="Pfam" id="PF00326">
    <property type="entry name" value="Peptidase_S9"/>
    <property type="match status" value="1"/>
</dbReference>
<dbReference type="FunFam" id="2.120.10.30:FF:000079">
    <property type="entry name" value="S9 family peptidase"/>
    <property type="match status" value="1"/>
</dbReference>
<feature type="domain" description="Peptidase S9 prolyl oligopeptidase catalytic" evidence="11">
    <location>
        <begin position="544"/>
        <end position="756"/>
    </location>
</feature>
<dbReference type="Pfam" id="PF07676">
    <property type="entry name" value="PD40"/>
    <property type="match status" value="4"/>
</dbReference>
<dbReference type="Gene3D" id="2.120.10.30">
    <property type="entry name" value="TolB, C-terminal domain"/>
    <property type="match status" value="2"/>
</dbReference>
<protein>
    <recommendedName>
        <fullName evidence="10">Dipeptidyl-peptidase 5</fullName>
    </recommendedName>
</protein>
<keyword evidence="7" id="KW-0574">Periplasm</keyword>
<evidence type="ECO:0000259" key="11">
    <source>
        <dbReference type="Pfam" id="PF00326"/>
    </source>
</evidence>
<comment type="subcellular location">
    <subcellularLocation>
        <location evidence="1">Periplasm</location>
    </subcellularLocation>
</comment>
<evidence type="ECO:0000256" key="2">
    <source>
        <dbReference type="ARBA" id="ARBA00010040"/>
    </source>
</evidence>
<evidence type="ECO:0000256" key="10">
    <source>
        <dbReference type="ARBA" id="ARBA00070574"/>
    </source>
</evidence>
<dbReference type="GO" id="GO:0043171">
    <property type="term" value="P:peptide catabolic process"/>
    <property type="evidence" value="ECO:0007669"/>
    <property type="project" value="UniProtKB-ARBA"/>
</dbReference>
<evidence type="ECO:0000256" key="9">
    <source>
        <dbReference type="ARBA" id="ARBA00022825"/>
    </source>
</evidence>
<evidence type="ECO:0000256" key="1">
    <source>
        <dbReference type="ARBA" id="ARBA00004418"/>
    </source>
</evidence>
<evidence type="ECO:0000313" key="13">
    <source>
        <dbReference type="Proteomes" id="UP000061587"/>
    </source>
</evidence>
<keyword evidence="5" id="KW-0645">Protease</keyword>
<dbReference type="PANTHER" id="PTHR42776:SF13">
    <property type="entry name" value="DIPEPTIDYL-PEPTIDASE 5"/>
    <property type="match status" value="1"/>
</dbReference>
<dbReference type="InterPro" id="IPR029058">
    <property type="entry name" value="AB_hydrolase_fold"/>
</dbReference>
<name>A0A0N7J7M4_PHOVU</name>
<dbReference type="AlphaFoldDB" id="A0A0N7J7M4"/>
<dbReference type="GO" id="GO:0006508">
    <property type="term" value="P:proteolysis"/>
    <property type="evidence" value="ECO:0007669"/>
    <property type="project" value="UniProtKB-KW"/>
</dbReference>
<keyword evidence="6" id="KW-0732">Signal</keyword>
<keyword evidence="4" id="KW-0031">Aminopeptidase</keyword>
<dbReference type="SUPFAM" id="SSF53474">
    <property type="entry name" value="alpha/beta-Hydrolases"/>
    <property type="match status" value="1"/>
</dbReference>
<dbReference type="FunFam" id="2.120.10.30:FF:000075">
    <property type="entry name" value="S9 family peptidase"/>
    <property type="match status" value="1"/>
</dbReference>
<dbReference type="GO" id="GO:0042597">
    <property type="term" value="C:periplasmic space"/>
    <property type="evidence" value="ECO:0007669"/>
    <property type="project" value="UniProtKB-SubCell"/>
</dbReference>